<dbReference type="Proteomes" id="UP001476807">
    <property type="component" value="Unassembled WGS sequence"/>
</dbReference>
<feature type="transmembrane region" description="Helical" evidence="1">
    <location>
        <begin position="49"/>
        <end position="75"/>
    </location>
</feature>
<proteinExistence type="predicted"/>
<name>A0ABV1RV99_9BACT</name>
<keyword evidence="1" id="KW-0472">Membrane</keyword>
<evidence type="ECO:0000313" key="2">
    <source>
        <dbReference type="EMBL" id="MER2997977.1"/>
    </source>
</evidence>
<protein>
    <recommendedName>
        <fullName evidence="4">DUF3341 domain-containing protein</fullName>
    </recommendedName>
</protein>
<evidence type="ECO:0000256" key="1">
    <source>
        <dbReference type="SAM" id="Phobius"/>
    </source>
</evidence>
<dbReference type="RefSeq" id="WP_350412428.1">
    <property type="nucleotide sequence ID" value="NZ_JBEOKT010000008.1"/>
</dbReference>
<accession>A0ABV1RV99</accession>
<evidence type="ECO:0008006" key="4">
    <source>
        <dbReference type="Google" id="ProtNLM"/>
    </source>
</evidence>
<reference evidence="2 3" key="1">
    <citation type="submission" date="2024-06" db="EMBL/GenBank/DDBJ databases">
        <title>Pontibacter populi HYL7-15.</title>
        <authorList>
            <person name="Kim M.K."/>
        </authorList>
    </citation>
    <scope>NUCLEOTIDE SEQUENCE [LARGE SCALE GENOMIC DNA]</scope>
    <source>
        <strain evidence="2 3">HYL7-15</strain>
    </source>
</reference>
<gene>
    <name evidence="2" type="ORF">ABS362_10510</name>
</gene>
<dbReference type="EMBL" id="JBEOKT010000008">
    <property type="protein sequence ID" value="MER2997977.1"/>
    <property type="molecule type" value="Genomic_DNA"/>
</dbReference>
<comment type="caution">
    <text evidence="2">The sequence shown here is derived from an EMBL/GenBank/DDBJ whole genome shotgun (WGS) entry which is preliminary data.</text>
</comment>
<sequence length="162" mass="18461">MDKYIHFTEQFGINNDGIHLLRSRYNYKSIPFSDIASIEFKRGKVIKNWLLLLLFGLGCLVFSLFYSYIIFDFFISDEQGRIYIEEIVVPVIPAFAGIAALLVSLRTSEVAIVNYNTSKLVLDLSELAKQNKVADFVIYLSERAGVDKVRNITNSYRGMAKA</sequence>
<evidence type="ECO:0000313" key="3">
    <source>
        <dbReference type="Proteomes" id="UP001476807"/>
    </source>
</evidence>
<feature type="transmembrane region" description="Helical" evidence="1">
    <location>
        <begin position="87"/>
        <end position="105"/>
    </location>
</feature>
<keyword evidence="1" id="KW-0812">Transmembrane</keyword>
<keyword evidence="3" id="KW-1185">Reference proteome</keyword>
<keyword evidence="1" id="KW-1133">Transmembrane helix</keyword>
<organism evidence="2 3">
    <name type="scientific">Pontibacter populi</name>
    <dbReference type="NCBI Taxonomy" id="890055"/>
    <lineage>
        <taxon>Bacteria</taxon>
        <taxon>Pseudomonadati</taxon>
        <taxon>Bacteroidota</taxon>
        <taxon>Cytophagia</taxon>
        <taxon>Cytophagales</taxon>
        <taxon>Hymenobacteraceae</taxon>
        <taxon>Pontibacter</taxon>
    </lineage>
</organism>